<keyword evidence="5 7" id="KW-0472">Membrane</keyword>
<comment type="subcellular location">
    <subcellularLocation>
        <location evidence="1">Cell membrane</location>
        <topology evidence="1">Multi-pass membrane protein</topology>
    </subcellularLocation>
</comment>
<keyword evidence="2" id="KW-1003">Cell membrane</keyword>
<sequence>MLMDRDSWQEILATLRKHKLRTGLTALGVFWGIFMLVFVLGMGRGLQNGAFRGFGDRAKNVMYVWSSPATMPYKGFQPGRAPRLQLQDIRAIETHIAGIEEVAPRLSMNSVPVYHRDIGEAREIRGELEGMIKIEALRLYSGRYINQKDVEDARKVAVLGVRAAEVMFGQASPIGQYVRIQGVEFQVVGTFGPIQVKPWTESDMEAVVIPLTTMYRAFGTGERVDYFVCSAREDIRVSQVEPQVKALLKQRHNIHPEDPRGIGAYNLEEDFQSIVSLFGGINAFLWFVGIGTLLAGIVGVGNIMLITVKERTKEIGVRKALGAPPATIVRMIIAESVLITATSGYLGLIAGTGLIWGISTLMRVNEIEVETFYNPEISLTVGLGALLLLILAGVLAGVIPARHAAQVNPVVALRDE</sequence>
<reference evidence="10 11" key="1">
    <citation type="submission" date="2019-08" db="EMBL/GenBank/DDBJ databases">
        <title>Genome of Phaeodactylibacter luteus.</title>
        <authorList>
            <person name="Bowman J.P."/>
        </authorList>
    </citation>
    <scope>NUCLEOTIDE SEQUENCE [LARGE SCALE GENOMIC DNA]</scope>
    <source>
        <strain evidence="10 11">KCTC 42180</strain>
    </source>
</reference>
<keyword evidence="3 7" id="KW-0812">Transmembrane</keyword>
<feature type="transmembrane region" description="Helical" evidence="7">
    <location>
        <begin position="328"/>
        <end position="357"/>
    </location>
</feature>
<dbReference type="InterPro" id="IPR025857">
    <property type="entry name" value="MacB_PCD"/>
</dbReference>
<evidence type="ECO:0000313" key="10">
    <source>
        <dbReference type="EMBL" id="TXB68392.1"/>
    </source>
</evidence>
<evidence type="ECO:0000313" key="11">
    <source>
        <dbReference type="Proteomes" id="UP000321580"/>
    </source>
</evidence>
<evidence type="ECO:0000256" key="7">
    <source>
        <dbReference type="SAM" id="Phobius"/>
    </source>
</evidence>
<dbReference type="AlphaFoldDB" id="A0A5C6S4A6"/>
<feature type="transmembrane region" description="Helical" evidence="7">
    <location>
        <begin position="283"/>
        <end position="308"/>
    </location>
</feature>
<dbReference type="GO" id="GO:0022857">
    <property type="term" value="F:transmembrane transporter activity"/>
    <property type="evidence" value="ECO:0007669"/>
    <property type="project" value="TreeGrafter"/>
</dbReference>
<keyword evidence="11" id="KW-1185">Reference proteome</keyword>
<evidence type="ECO:0000256" key="3">
    <source>
        <dbReference type="ARBA" id="ARBA00022692"/>
    </source>
</evidence>
<feature type="domain" description="MacB-like periplasmic core" evidence="9">
    <location>
        <begin position="22"/>
        <end position="246"/>
    </location>
</feature>
<accession>A0A5C6S4A6</accession>
<feature type="transmembrane region" description="Helical" evidence="7">
    <location>
        <begin position="377"/>
        <end position="399"/>
    </location>
</feature>
<evidence type="ECO:0000256" key="2">
    <source>
        <dbReference type="ARBA" id="ARBA00022475"/>
    </source>
</evidence>
<comment type="caution">
    <text evidence="10">The sequence shown here is derived from an EMBL/GenBank/DDBJ whole genome shotgun (WGS) entry which is preliminary data.</text>
</comment>
<dbReference type="GO" id="GO:0005886">
    <property type="term" value="C:plasma membrane"/>
    <property type="evidence" value="ECO:0007669"/>
    <property type="project" value="UniProtKB-SubCell"/>
</dbReference>
<dbReference type="OrthoDB" id="9770036at2"/>
<protein>
    <submittedName>
        <fullName evidence="10">ABC transporter permease</fullName>
    </submittedName>
</protein>
<keyword evidence="4 7" id="KW-1133">Transmembrane helix</keyword>
<feature type="domain" description="ABC3 transporter permease C-terminal" evidence="8">
    <location>
        <begin position="287"/>
        <end position="409"/>
    </location>
</feature>
<dbReference type="EMBL" id="VOOR01000004">
    <property type="protein sequence ID" value="TXB68392.1"/>
    <property type="molecule type" value="Genomic_DNA"/>
</dbReference>
<evidence type="ECO:0000259" key="9">
    <source>
        <dbReference type="Pfam" id="PF12704"/>
    </source>
</evidence>
<evidence type="ECO:0000256" key="5">
    <source>
        <dbReference type="ARBA" id="ARBA00023136"/>
    </source>
</evidence>
<dbReference type="Pfam" id="PF12704">
    <property type="entry name" value="MacB_PCD"/>
    <property type="match status" value="1"/>
</dbReference>
<comment type="similarity">
    <text evidence="6">Belongs to the ABC-4 integral membrane protein family.</text>
</comment>
<dbReference type="InterPro" id="IPR003838">
    <property type="entry name" value="ABC3_permease_C"/>
</dbReference>
<dbReference type="InterPro" id="IPR050250">
    <property type="entry name" value="Macrolide_Exporter_MacB"/>
</dbReference>
<dbReference type="Pfam" id="PF02687">
    <property type="entry name" value="FtsX"/>
    <property type="match status" value="1"/>
</dbReference>
<evidence type="ECO:0000259" key="8">
    <source>
        <dbReference type="Pfam" id="PF02687"/>
    </source>
</evidence>
<gene>
    <name evidence="10" type="ORF">FRY97_03160</name>
</gene>
<name>A0A5C6S4A6_9BACT</name>
<dbReference type="RefSeq" id="WP_147165971.1">
    <property type="nucleotide sequence ID" value="NZ_VOOR01000004.1"/>
</dbReference>
<evidence type="ECO:0000256" key="1">
    <source>
        <dbReference type="ARBA" id="ARBA00004651"/>
    </source>
</evidence>
<evidence type="ECO:0000256" key="4">
    <source>
        <dbReference type="ARBA" id="ARBA00022989"/>
    </source>
</evidence>
<dbReference type="Proteomes" id="UP000321580">
    <property type="component" value="Unassembled WGS sequence"/>
</dbReference>
<proteinExistence type="inferred from homology"/>
<evidence type="ECO:0000256" key="6">
    <source>
        <dbReference type="ARBA" id="ARBA00038076"/>
    </source>
</evidence>
<dbReference type="PANTHER" id="PTHR30572:SF4">
    <property type="entry name" value="ABC TRANSPORTER PERMEASE YTRF"/>
    <property type="match status" value="1"/>
</dbReference>
<dbReference type="PANTHER" id="PTHR30572">
    <property type="entry name" value="MEMBRANE COMPONENT OF TRANSPORTER-RELATED"/>
    <property type="match status" value="1"/>
</dbReference>
<organism evidence="10 11">
    <name type="scientific">Phaeodactylibacter luteus</name>
    <dbReference type="NCBI Taxonomy" id="1564516"/>
    <lineage>
        <taxon>Bacteria</taxon>
        <taxon>Pseudomonadati</taxon>
        <taxon>Bacteroidota</taxon>
        <taxon>Saprospiria</taxon>
        <taxon>Saprospirales</taxon>
        <taxon>Haliscomenobacteraceae</taxon>
        <taxon>Phaeodactylibacter</taxon>
    </lineage>
</organism>
<feature type="transmembrane region" description="Helical" evidence="7">
    <location>
        <begin position="20"/>
        <end position="42"/>
    </location>
</feature>